<evidence type="ECO:0008006" key="6">
    <source>
        <dbReference type="Google" id="ProtNLM"/>
    </source>
</evidence>
<gene>
    <name evidence="4" type="ORF">TrLO_g1493</name>
</gene>
<comment type="similarity">
    <text evidence="1">Belongs to the OPI10 family.</text>
</comment>
<dbReference type="GO" id="GO:0005829">
    <property type="term" value="C:cytosol"/>
    <property type="evidence" value="ECO:0007669"/>
    <property type="project" value="TreeGrafter"/>
</dbReference>
<dbReference type="PANTHER" id="PTHR12925">
    <property type="entry name" value="HIKESHI FAMILY MEMBER"/>
    <property type="match status" value="1"/>
</dbReference>
<dbReference type="Pfam" id="PF21057">
    <property type="entry name" value="Hikeshi-like_C"/>
    <property type="match status" value="1"/>
</dbReference>
<evidence type="ECO:0000313" key="4">
    <source>
        <dbReference type="EMBL" id="GMH62186.1"/>
    </source>
</evidence>
<dbReference type="InterPro" id="IPR008493">
    <property type="entry name" value="Hikeshi-like_N"/>
</dbReference>
<dbReference type="InterPro" id="IPR031318">
    <property type="entry name" value="OPI10"/>
</dbReference>
<name>A0A9W7A296_9STRA</name>
<dbReference type="Pfam" id="PF05603">
    <property type="entry name" value="Hikeshi-like_N"/>
    <property type="match status" value="1"/>
</dbReference>
<comment type="caution">
    <text evidence="4">The sequence shown here is derived from an EMBL/GenBank/DDBJ whole genome shotgun (WGS) entry which is preliminary data.</text>
</comment>
<feature type="domain" description="Hikeshi-like C-terminal" evidence="3">
    <location>
        <begin position="130"/>
        <end position="179"/>
    </location>
</feature>
<reference evidence="5" key="1">
    <citation type="journal article" date="2023" name="Commun. Biol.">
        <title>Genome analysis of Parmales, the sister group of diatoms, reveals the evolutionary specialization of diatoms from phago-mixotrophs to photoautotrophs.</title>
        <authorList>
            <person name="Ban H."/>
            <person name="Sato S."/>
            <person name="Yoshikawa S."/>
            <person name="Yamada K."/>
            <person name="Nakamura Y."/>
            <person name="Ichinomiya M."/>
            <person name="Sato N."/>
            <person name="Blanc-Mathieu R."/>
            <person name="Endo H."/>
            <person name="Kuwata A."/>
            <person name="Ogata H."/>
        </authorList>
    </citation>
    <scope>NUCLEOTIDE SEQUENCE [LARGE SCALE GENOMIC DNA]</scope>
    <source>
        <strain evidence="5">NIES 3700</strain>
    </source>
</reference>
<accession>A0A9W7A296</accession>
<evidence type="ECO:0000259" key="2">
    <source>
        <dbReference type="Pfam" id="PF05603"/>
    </source>
</evidence>
<organism evidence="4 5">
    <name type="scientific">Triparma laevis f. longispina</name>
    <dbReference type="NCBI Taxonomy" id="1714387"/>
    <lineage>
        <taxon>Eukaryota</taxon>
        <taxon>Sar</taxon>
        <taxon>Stramenopiles</taxon>
        <taxon>Ochrophyta</taxon>
        <taxon>Bolidophyceae</taxon>
        <taxon>Parmales</taxon>
        <taxon>Triparmaceae</taxon>
        <taxon>Triparma</taxon>
    </lineage>
</organism>
<dbReference type="GO" id="GO:0006606">
    <property type="term" value="P:protein import into nucleus"/>
    <property type="evidence" value="ECO:0007669"/>
    <property type="project" value="TreeGrafter"/>
</dbReference>
<dbReference type="InterPro" id="IPR048364">
    <property type="entry name" value="Hikeshi-like_C"/>
</dbReference>
<dbReference type="Proteomes" id="UP001165122">
    <property type="component" value="Unassembled WGS sequence"/>
</dbReference>
<dbReference type="EMBL" id="BRXW01000515">
    <property type="protein sequence ID" value="GMH62186.1"/>
    <property type="molecule type" value="Genomic_DNA"/>
</dbReference>
<dbReference type="GO" id="GO:0005634">
    <property type="term" value="C:nucleus"/>
    <property type="evidence" value="ECO:0007669"/>
    <property type="project" value="TreeGrafter"/>
</dbReference>
<evidence type="ECO:0000313" key="5">
    <source>
        <dbReference type="Proteomes" id="UP001165122"/>
    </source>
</evidence>
<evidence type="ECO:0000259" key="3">
    <source>
        <dbReference type="Pfam" id="PF21057"/>
    </source>
</evidence>
<evidence type="ECO:0000256" key="1">
    <source>
        <dbReference type="ARBA" id="ARBA00006623"/>
    </source>
</evidence>
<dbReference type="OrthoDB" id="10248398at2759"/>
<dbReference type="GO" id="GO:0061608">
    <property type="term" value="F:nuclear import signal receptor activity"/>
    <property type="evidence" value="ECO:0007669"/>
    <property type="project" value="TreeGrafter"/>
</dbReference>
<dbReference type="AlphaFoldDB" id="A0A9W7A296"/>
<protein>
    <recommendedName>
        <fullName evidence="6">Hikeshi-like domain-containing protein</fullName>
    </recommendedName>
</protein>
<feature type="domain" description="Hikeshi-like N-terminal" evidence="2">
    <location>
        <begin position="13"/>
        <end position="120"/>
    </location>
</feature>
<sequence>MSNFVTQPPFGLIIPGRVPETLFAQVDANKFSINLAQPQSCHEVVFYLTPSYPIPPTHGVVLYSTSNSIDWKLLGSVTSQHPSGVFRTNFISDEKLLNAPTVTLGISIEPLETIKNMNQQFSGTEDRMFIAKKIAMDLYHFMSSFAPGGGGGSMTVPNGVFEKWMARFEEKFRRDPNFFLKVQD</sequence>
<proteinExistence type="inferred from homology"/>
<keyword evidence="5" id="KW-1185">Reference proteome</keyword>
<dbReference type="PANTHER" id="PTHR12925:SF0">
    <property type="entry name" value="PROTEIN HIKESHI"/>
    <property type="match status" value="1"/>
</dbReference>